<evidence type="ECO:0000313" key="1">
    <source>
        <dbReference type="EMBL" id="KAI5680315.1"/>
    </source>
</evidence>
<proteinExistence type="predicted"/>
<protein>
    <submittedName>
        <fullName evidence="1">Uncharacterized protein</fullName>
    </submittedName>
</protein>
<gene>
    <name evidence="1" type="ORF">M9H77_01542</name>
</gene>
<name>A0ACC0C5U8_CATRO</name>
<organism evidence="1 2">
    <name type="scientific">Catharanthus roseus</name>
    <name type="common">Madagascar periwinkle</name>
    <name type="synonym">Vinca rosea</name>
    <dbReference type="NCBI Taxonomy" id="4058"/>
    <lineage>
        <taxon>Eukaryota</taxon>
        <taxon>Viridiplantae</taxon>
        <taxon>Streptophyta</taxon>
        <taxon>Embryophyta</taxon>
        <taxon>Tracheophyta</taxon>
        <taxon>Spermatophyta</taxon>
        <taxon>Magnoliopsida</taxon>
        <taxon>eudicotyledons</taxon>
        <taxon>Gunneridae</taxon>
        <taxon>Pentapetalae</taxon>
        <taxon>asterids</taxon>
        <taxon>lamiids</taxon>
        <taxon>Gentianales</taxon>
        <taxon>Apocynaceae</taxon>
        <taxon>Rauvolfioideae</taxon>
        <taxon>Vinceae</taxon>
        <taxon>Catharanthinae</taxon>
        <taxon>Catharanthus</taxon>
    </lineage>
</organism>
<dbReference type="Proteomes" id="UP001060085">
    <property type="component" value="Linkage Group LG01"/>
</dbReference>
<accession>A0ACC0C5U8</accession>
<reference evidence="2" key="1">
    <citation type="journal article" date="2023" name="Nat. Plants">
        <title>Single-cell RNA sequencing provides a high-resolution roadmap for understanding the multicellular compartmentation of specialized metabolism.</title>
        <authorList>
            <person name="Sun S."/>
            <person name="Shen X."/>
            <person name="Li Y."/>
            <person name="Li Y."/>
            <person name="Wang S."/>
            <person name="Li R."/>
            <person name="Zhang H."/>
            <person name="Shen G."/>
            <person name="Guo B."/>
            <person name="Wei J."/>
            <person name="Xu J."/>
            <person name="St-Pierre B."/>
            <person name="Chen S."/>
            <person name="Sun C."/>
        </authorList>
    </citation>
    <scope>NUCLEOTIDE SEQUENCE [LARGE SCALE GENOMIC DNA]</scope>
</reference>
<keyword evidence="2" id="KW-1185">Reference proteome</keyword>
<dbReference type="EMBL" id="CM044701">
    <property type="protein sequence ID" value="KAI5680315.1"/>
    <property type="molecule type" value="Genomic_DNA"/>
</dbReference>
<sequence>MPAARVGHPGRPLVTCGSTAQLLFNSMLPLRLCGRLSNSSSQPFLILSLCLLESSRLLFSSPSPSALPRLISLCSGAFMLLTSLLICHHCLSVGEVREIAVRKEKRERERDRGCILLVISSRLRPVSEGYNPDHHLSSSSSPRHGSAAARRPILV</sequence>
<evidence type="ECO:0000313" key="2">
    <source>
        <dbReference type="Proteomes" id="UP001060085"/>
    </source>
</evidence>
<comment type="caution">
    <text evidence="1">The sequence shown here is derived from an EMBL/GenBank/DDBJ whole genome shotgun (WGS) entry which is preliminary data.</text>
</comment>